<evidence type="ECO:0000259" key="2">
    <source>
        <dbReference type="Pfam" id="PF01841"/>
    </source>
</evidence>
<keyword evidence="1" id="KW-0732">Signal</keyword>
<proteinExistence type="predicted"/>
<gene>
    <name evidence="4" type="ORF">RM544_05265</name>
</gene>
<evidence type="ECO:0000313" key="4">
    <source>
        <dbReference type="EMBL" id="MDT0581937.1"/>
    </source>
</evidence>
<evidence type="ECO:0000259" key="3">
    <source>
        <dbReference type="Pfam" id="PF12969"/>
    </source>
</evidence>
<sequence>MNTKTMINTYKLLFANILGFFVITSFSASAQVIESNSFQYEIDETPAWVEVRAKRSYEVDAGFGINYQLLDSQFLVQGDVRQSYRRTVHTISSEQGLQDGARLEVSFSPDFQNLIFHDITLTRNGQEQSIIQSADIRLIQPESELNMGLITGQVTALVLLSDVRVGDQIDYSFTIDGVNTIFGDKAFTGYTTTWQVPVNDSYITVLSDQKMQYRMENTPGEIQVKQMDSGLTRYDWTYQDVPEVAGEDNYPYWHNPYGFIEFTSYQSWAEVVNWATELFPYSDELSPQIHAKNQEWLDSSENKKDYINKVIEFAQNDIRYLGLELGQNSHKPHSPIEVFDRRFGDCKDKALLIAALLQDAGIEAHAALISTNQRKKLLDVLPSPGQFNHVVTRFIYDGKEYWIDGTKSFQLTDLDNKSINNFQYGLLIKDDETSLVPVTPPTQHARDVTLNERFDYSDKTSDVKVQIDIVYTGAEAERMREYIASAGMKVFQSELYNYYLRTYPTLVEESDLTKSDSYVDNRLTFSSTYLMPNPFISTEETIVFPLYGTNVSSYVELPAVKERKMPMALYEGFTSEHNIDIKLPFSIGWELEDKDLTIEDKGISYQRNIVAEPSAISVSHKYATKSDHIAADDTKEHIANIRDIRDALYYSVAVPNKSNSVSKSLQQRLREALGKN</sequence>
<dbReference type="Pfam" id="PF12969">
    <property type="entry name" value="DUF3857"/>
    <property type="match status" value="1"/>
</dbReference>
<organism evidence="4 5">
    <name type="scientific">Brumicola blandensis</name>
    <dbReference type="NCBI Taxonomy" id="3075611"/>
    <lineage>
        <taxon>Bacteria</taxon>
        <taxon>Pseudomonadati</taxon>
        <taxon>Pseudomonadota</taxon>
        <taxon>Gammaproteobacteria</taxon>
        <taxon>Alteromonadales</taxon>
        <taxon>Alteromonadaceae</taxon>
        <taxon>Brumicola</taxon>
    </lineage>
</organism>
<dbReference type="InterPro" id="IPR038765">
    <property type="entry name" value="Papain-like_cys_pep_sf"/>
</dbReference>
<dbReference type="SUPFAM" id="SSF54001">
    <property type="entry name" value="Cysteine proteinases"/>
    <property type="match status" value="1"/>
</dbReference>
<dbReference type="Proteomes" id="UP001249020">
    <property type="component" value="Unassembled WGS sequence"/>
</dbReference>
<evidence type="ECO:0000256" key="1">
    <source>
        <dbReference type="SAM" id="SignalP"/>
    </source>
</evidence>
<feature type="signal peptide" evidence="1">
    <location>
        <begin position="1"/>
        <end position="30"/>
    </location>
</feature>
<dbReference type="Gene3D" id="2.60.40.3140">
    <property type="match status" value="1"/>
</dbReference>
<dbReference type="InterPro" id="IPR024618">
    <property type="entry name" value="DUF3857"/>
</dbReference>
<dbReference type="Pfam" id="PF01841">
    <property type="entry name" value="Transglut_core"/>
    <property type="match status" value="1"/>
</dbReference>
<protein>
    <submittedName>
        <fullName evidence="4">DUF3857 domain-containing protein</fullName>
    </submittedName>
</protein>
<feature type="domain" description="DUF3857" evidence="3">
    <location>
        <begin position="82"/>
        <end position="243"/>
    </location>
</feature>
<dbReference type="Gene3D" id="3.10.620.30">
    <property type="match status" value="1"/>
</dbReference>
<evidence type="ECO:0000313" key="5">
    <source>
        <dbReference type="Proteomes" id="UP001249020"/>
    </source>
</evidence>
<dbReference type="RefSeq" id="WP_311360733.1">
    <property type="nucleotide sequence ID" value="NZ_JAVRIE010000002.1"/>
</dbReference>
<accession>A0AAW8QY52</accession>
<name>A0AAW8QY52_9ALTE</name>
<comment type="caution">
    <text evidence="4">The sequence shown here is derived from an EMBL/GenBank/DDBJ whole genome shotgun (WGS) entry which is preliminary data.</text>
</comment>
<dbReference type="InterPro" id="IPR002931">
    <property type="entry name" value="Transglutaminase-like"/>
</dbReference>
<reference evidence="4 5" key="1">
    <citation type="submission" date="2023-09" db="EMBL/GenBank/DDBJ databases">
        <authorList>
            <person name="Rey-Velasco X."/>
        </authorList>
    </citation>
    <scope>NUCLEOTIDE SEQUENCE [LARGE SCALE GENOMIC DNA]</scope>
    <source>
        <strain evidence="4 5">W409</strain>
    </source>
</reference>
<feature type="domain" description="Transglutaminase-like" evidence="2">
    <location>
        <begin position="298"/>
        <end position="402"/>
    </location>
</feature>
<dbReference type="AlphaFoldDB" id="A0AAW8QY52"/>
<dbReference type="EMBL" id="JAVRIE010000002">
    <property type="protein sequence ID" value="MDT0581937.1"/>
    <property type="molecule type" value="Genomic_DNA"/>
</dbReference>
<feature type="chain" id="PRO_5043947977" evidence="1">
    <location>
        <begin position="31"/>
        <end position="676"/>
    </location>
</feature>
<keyword evidence="5" id="KW-1185">Reference proteome</keyword>